<gene>
    <name evidence="11" type="ORF">ACFSBI_10410</name>
</gene>
<feature type="transmembrane region" description="Helical" evidence="8">
    <location>
        <begin position="173"/>
        <end position="201"/>
    </location>
</feature>
<evidence type="ECO:0000256" key="8">
    <source>
        <dbReference type="SAM" id="Phobius"/>
    </source>
</evidence>
<dbReference type="InterPro" id="IPR027417">
    <property type="entry name" value="P-loop_NTPase"/>
</dbReference>
<dbReference type="Gene3D" id="1.20.1560.10">
    <property type="entry name" value="ABC transporter type 1, transmembrane domain"/>
    <property type="match status" value="1"/>
</dbReference>
<dbReference type="CDD" id="cd18550">
    <property type="entry name" value="ABC_6TM_exporter_like"/>
    <property type="match status" value="1"/>
</dbReference>
<feature type="region of interest" description="Disordered" evidence="7">
    <location>
        <begin position="1"/>
        <end position="21"/>
    </location>
</feature>
<evidence type="ECO:0000256" key="4">
    <source>
        <dbReference type="ARBA" id="ARBA00022840"/>
    </source>
</evidence>
<keyword evidence="6 8" id="KW-0472">Membrane</keyword>
<feature type="domain" description="ABC transporter" evidence="9">
    <location>
        <begin position="370"/>
        <end position="609"/>
    </location>
</feature>
<comment type="subcellular location">
    <subcellularLocation>
        <location evidence="1">Cell membrane</location>
        <topology evidence="1">Multi-pass membrane protein</topology>
    </subcellularLocation>
</comment>
<protein>
    <submittedName>
        <fullName evidence="11">ABC transporter ATP-binding protein</fullName>
    </submittedName>
</protein>
<evidence type="ECO:0000313" key="11">
    <source>
        <dbReference type="EMBL" id="MFD1721964.1"/>
    </source>
</evidence>
<dbReference type="SUPFAM" id="SSF90123">
    <property type="entry name" value="ABC transporter transmembrane region"/>
    <property type="match status" value="1"/>
</dbReference>
<dbReference type="InterPro" id="IPR017871">
    <property type="entry name" value="ABC_transporter-like_CS"/>
</dbReference>
<dbReference type="Gene3D" id="3.40.50.300">
    <property type="entry name" value="P-loop containing nucleotide triphosphate hydrolases"/>
    <property type="match status" value="1"/>
</dbReference>
<dbReference type="InterPro" id="IPR011527">
    <property type="entry name" value="ABC1_TM_dom"/>
</dbReference>
<dbReference type="InterPro" id="IPR003593">
    <property type="entry name" value="AAA+_ATPase"/>
</dbReference>
<dbReference type="RefSeq" id="WP_377934669.1">
    <property type="nucleotide sequence ID" value="NZ_JBHUEA010000015.1"/>
</dbReference>
<evidence type="ECO:0000256" key="3">
    <source>
        <dbReference type="ARBA" id="ARBA00022741"/>
    </source>
</evidence>
<feature type="transmembrane region" description="Helical" evidence="8">
    <location>
        <begin position="44"/>
        <end position="64"/>
    </location>
</feature>
<dbReference type="PROSITE" id="PS00211">
    <property type="entry name" value="ABC_TRANSPORTER_1"/>
    <property type="match status" value="1"/>
</dbReference>
<keyword evidence="3" id="KW-0547">Nucleotide-binding</keyword>
<dbReference type="InterPro" id="IPR036640">
    <property type="entry name" value="ABC1_TM_sf"/>
</dbReference>
<dbReference type="SUPFAM" id="SSF52540">
    <property type="entry name" value="P-loop containing nucleoside triphosphate hydrolases"/>
    <property type="match status" value="1"/>
</dbReference>
<dbReference type="PROSITE" id="PS50893">
    <property type="entry name" value="ABC_TRANSPORTER_2"/>
    <property type="match status" value="1"/>
</dbReference>
<organism evidence="11 12">
    <name type="scientific">Amnibacterium endophyticum</name>
    <dbReference type="NCBI Taxonomy" id="2109337"/>
    <lineage>
        <taxon>Bacteria</taxon>
        <taxon>Bacillati</taxon>
        <taxon>Actinomycetota</taxon>
        <taxon>Actinomycetes</taxon>
        <taxon>Micrococcales</taxon>
        <taxon>Microbacteriaceae</taxon>
        <taxon>Amnibacterium</taxon>
    </lineage>
</organism>
<evidence type="ECO:0000259" key="9">
    <source>
        <dbReference type="PROSITE" id="PS50893"/>
    </source>
</evidence>
<evidence type="ECO:0000256" key="5">
    <source>
        <dbReference type="ARBA" id="ARBA00022989"/>
    </source>
</evidence>
<dbReference type="InterPro" id="IPR039421">
    <property type="entry name" value="Type_1_exporter"/>
</dbReference>
<dbReference type="Proteomes" id="UP001597347">
    <property type="component" value="Unassembled WGS sequence"/>
</dbReference>
<accession>A0ABW4LIS3</accession>
<dbReference type="Pfam" id="PF00005">
    <property type="entry name" value="ABC_tran"/>
    <property type="match status" value="1"/>
</dbReference>
<keyword evidence="2 8" id="KW-0812">Transmembrane</keyword>
<dbReference type="Pfam" id="PF00664">
    <property type="entry name" value="ABC_membrane"/>
    <property type="match status" value="1"/>
</dbReference>
<dbReference type="GO" id="GO:0005524">
    <property type="term" value="F:ATP binding"/>
    <property type="evidence" value="ECO:0007669"/>
    <property type="project" value="UniProtKB-KW"/>
</dbReference>
<keyword evidence="12" id="KW-1185">Reference proteome</keyword>
<evidence type="ECO:0000256" key="2">
    <source>
        <dbReference type="ARBA" id="ARBA00022692"/>
    </source>
</evidence>
<evidence type="ECO:0000259" key="10">
    <source>
        <dbReference type="PROSITE" id="PS50929"/>
    </source>
</evidence>
<evidence type="ECO:0000256" key="7">
    <source>
        <dbReference type="SAM" id="MobiDB-lite"/>
    </source>
</evidence>
<evidence type="ECO:0000256" key="6">
    <source>
        <dbReference type="ARBA" id="ARBA00023136"/>
    </source>
</evidence>
<dbReference type="PANTHER" id="PTHR43394">
    <property type="entry name" value="ATP-DEPENDENT PERMEASE MDL1, MITOCHONDRIAL"/>
    <property type="match status" value="1"/>
</dbReference>
<evidence type="ECO:0000313" key="12">
    <source>
        <dbReference type="Proteomes" id="UP001597347"/>
    </source>
</evidence>
<keyword evidence="4 11" id="KW-0067">ATP-binding</keyword>
<dbReference type="InterPro" id="IPR003439">
    <property type="entry name" value="ABC_transporter-like_ATP-bd"/>
</dbReference>
<proteinExistence type="predicted"/>
<dbReference type="SMART" id="SM00382">
    <property type="entry name" value="AAA"/>
    <property type="match status" value="1"/>
</dbReference>
<dbReference type="PANTHER" id="PTHR43394:SF1">
    <property type="entry name" value="ATP-BINDING CASSETTE SUB-FAMILY B MEMBER 10, MITOCHONDRIAL"/>
    <property type="match status" value="1"/>
</dbReference>
<feature type="domain" description="ABC transmembrane type-1" evidence="10">
    <location>
        <begin position="45"/>
        <end position="334"/>
    </location>
</feature>
<name>A0ABW4LIS3_9MICO</name>
<dbReference type="PROSITE" id="PS50929">
    <property type="entry name" value="ABC_TM1F"/>
    <property type="match status" value="1"/>
</dbReference>
<sequence length="620" mass="66726">MSMRMVRSPARDASAAREENARAPRIPDFGRRLRELFQPYRAKLVLTIALVLVTAGLTVLPPLLTEQAFDQGLFPAGGPDLPRLAEIVGAMVLVWVVSQVLGVWQTWLTATVGNGVTASLRERLFTRLQQMELGFFTRTRTGVIQSRLQNDVGGVANVLSNTVSSVVGNTVTVIAAFVAMLLLSPPLTLIAVVLLPLLALVQRRVGQRRARIATKTQESLSELSAITQEALSVSGILLAKAFTRQRQETARYTEESERQLRLQVRQEMTGQGFFATVQVFLLIVPALVYLAAGVLLVGGDQGITAGTIVAFTTVQARLTWPLMGLLRVALDLQTSSALFARIFEYLDLTPAISDSPAAVPVPSGPALGRVELDRVGFAYPAAEGEPAEPILREVSFVAEPGRTVALVGPSGAGKTTVGYLVPRLYDATSGTVRFAGVDVRDLSQDSLRASIGIVSQETYLFHATIRENLRYAKPDATDAELEEAARGANIHDTIARFPEGYDTVVGERGYRLSGGEKQRVAIARVLLKNPPVVLLDEATSALDSVSERVVQQALEAASSGRTTIAIAHRLSTIVDADEILVLEAGRVVERGTHGELLRLGGLYARLAAEQSSERADAQPA</sequence>
<comment type="caution">
    <text evidence="11">The sequence shown here is derived from an EMBL/GenBank/DDBJ whole genome shotgun (WGS) entry which is preliminary data.</text>
</comment>
<evidence type="ECO:0000256" key="1">
    <source>
        <dbReference type="ARBA" id="ARBA00004651"/>
    </source>
</evidence>
<reference evidence="12" key="1">
    <citation type="journal article" date="2019" name="Int. J. Syst. Evol. Microbiol.">
        <title>The Global Catalogue of Microorganisms (GCM) 10K type strain sequencing project: providing services to taxonomists for standard genome sequencing and annotation.</title>
        <authorList>
            <consortium name="The Broad Institute Genomics Platform"/>
            <consortium name="The Broad Institute Genome Sequencing Center for Infectious Disease"/>
            <person name="Wu L."/>
            <person name="Ma J."/>
        </authorList>
    </citation>
    <scope>NUCLEOTIDE SEQUENCE [LARGE SCALE GENOMIC DNA]</scope>
    <source>
        <strain evidence="12">CGMCC 1.12471</strain>
    </source>
</reference>
<dbReference type="EMBL" id="JBHUEA010000015">
    <property type="protein sequence ID" value="MFD1721964.1"/>
    <property type="molecule type" value="Genomic_DNA"/>
</dbReference>
<keyword evidence="5 8" id="KW-1133">Transmembrane helix</keyword>
<feature type="transmembrane region" description="Helical" evidence="8">
    <location>
        <begin position="273"/>
        <end position="297"/>
    </location>
</feature>